<proteinExistence type="predicted"/>
<dbReference type="EMBL" id="PFCO01000008">
    <property type="protein sequence ID" value="PIR69401.1"/>
    <property type="molecule type" value="Genomic_DNA"/>
</dbReference>
<sequence>MSKNRHFIQLYHDANTEKKIFFHKILIRRQKKDVCNRGRMKKYDTIISSALLKTKTRKQGGCQCLHHFRFYSLILKQRNISH</sequence>
<protein>
    <submittedName>
        <fullName evidence="1">Uncharacterized protein</fullName>
    </submittedName>
</protein>
<name>A0A2H0TCX4_9BACT</name>
<dbReference type="Proteomes" id="UP000231503">
    <property type="component" value="Unassembled WGS sequence"/>
</dbReference>
<dbReference type="AlphaFoldDB" id="A0A2H0TCX4"/>
<organism evidence="1 2">
    <name type="scientific">Candidatus Niyogibacteria bacterium CG10_big_fil_rev_8_21_14_0_10_46_36</name>
    <dbReference type="NCBI Taxonomy" id="1974726"/>
    <lineage>
        <taxon>Bacteria</taxon>
        <taxon>Candidatus Niyogiibacteriota</taxon>
    </lineage>
</organism>
<reference evidence="2" key="1">
    <citation type="submission" date="2017-09" db="EMBL/GenBank/DDBJ databases">
        <title>Depth-based differentiation of microbial function through sediment-hosted aquifers and enrichment of novel symbionts in the deep terrestrial subsurface.</title>
        <authorList>
            <person name="Probst A.J."/>
            <person name="Ladd B."/>
            <person name="Jarett J.K."/>
            <person name="Geller-Mcgrath D.E."/>
            <person name="Sieber C.M.K."/>
            <person name="Emerson J.B."/>
            <person name="Anantharaman K."/>
            <person name="Thomas B.C."/>
            <person name="Malmstrom R."/>
            <person name="Stieglmeier M."/>
            <person name="Klingl A."/>
            <person name="Woyke T."/>
            <person name="Ryan C.M."/>
            <person name="Banfield J.F."/>
        </authorList>
    </citation>
    <scope>NUCLEOTIDE SEQUENCE [LARGE SCALE GENOMIC DNA]</scope>
</reference>
<accession>A0A2H0TCX4</accession>
<evidence type="ECO:0000313" key="2">
    <source>
        <dbReference type="Proteomes" id="UP000231503"/>
    </source>
</evidence>
<evidence type="ECO:0000313" key="1">
    <source>
        <dbReference type="EMBL" id="PIR69401.1"/>
    </source>
</evidence>
<gene>
    <name evidence="1" type="ORF">COU47_03460</name>
</gene>
<comment type="caution">
    <text evidence="1">The sequence shown here is derived from an EMBL/GenBank/DDBJ whole genome shotgun (WGS) entry which is preliminary data.</text>
</comment>